<name>A0AAV9LEL8_9SOLN</name>
<dbReference type="EMBL" id="JAWPEI010000006">
    <property type="protein sequence ID" value="KAK4724132.1"/>
    <property type="molecule type" value="Genomic_DNA"/>
</dbReference>
<dbReference type="AlphaFoldDB" id="A0AAV9LEL8"/>
<comment type="caution">
    <text evidence="2">The sequence shown here is derived from an EMBL/GenBank/DDBJ whole genome shotgun (WGS) entry which is preliminary data.</text>
</comment>
<proteinExistence type="predicted"/>
<reference evidence="2 3" key="1">
    <citation type="submission" date="2023-10" db="EMBL/GenBank/DDBJ databases">
        <title>Genome-Wide Identification Analysis in wild type Solanum Pinnatisectum Reveals Some Genes Defensing Phytophthora Infestans.</title>
        <authorList>
            <person name="Sun C."/>
        </authorList>
    </citation>
    <scope>NUCLEOTIDE SEQUENCE [LARGE SCALE GENOMIC DNA]</scope>
    <source>
        <strain evidence="2">LQN</strain>
        <tissue evidence="2">Leaf</tissue>
    </source>
</reference>
<organism evidence="2 3">
    <name type="scientific">Solanum pinnatisectum</name>
    <name type="common">tansyleaf nightshade</name>
    <dbReference type="NCBI Taxonomy" id="50273"/>
    <lineage>
        <taxon>Eukaryota</taxon>
        <taxon>Viridiplantae</taxon>
        <taxon>Streptophyta</taxon>
        <taxon>Embryophyta</taxon>
        <taxon>Tracheophyta</taxon>
        <taxon>Spermatophyta</taxon>
        <taxon>Magnoliopsida</taxon>
        <taxon>eudicotyledons</taxon>
        <taxon>Gunneridae</taxon>
        <taxon>Pentapetalae</taxon>
        <taxon>asterids</taxon>
        <taxon>lamiids</taxon>
        <taxon>Solanales</taxon>
        <taxon>Solanaceae</taxon>
        <taxon>Solanoideae</taxon>
        <taxon>Solaneae</taxon>
        <taxon>Solanum</taxon>
    </lineage>
</organism>
<evidence type="ECO:0008006" key="4">
    <source>
        <dbReference type="Google" id="ProtNLM"/>
    </source>
</evidence>
<evidence type="ECO:0000313" key="3">
    <source>
        <dbReference type="Proteomes" id="UP001311915"/>
    </source>
</evidence>
<feature type="compositionally biased region" description="Polar residues" evidence="1">
    <location>
        <begin position="148"/>
        <end position="163"/>
    </location>
</feature>
<accession>A0AAV9LEL8</accession>
<sequence length="163" mass="17350">MIDAHGFALDALTIRMKACEQNNGVSEDLIALKAGIVGLRLDVDELKSTDLSMPFGIVTRPEVPSTDFSNSFEIPPVTTIGYIARDDVDVESEAETNEKELGVRDAAVYNDLVDLEGAMVQTALEASLRDTSMVGSNGAKDVVDPGTEAQTEGVTDMQSSPQA</sequence>
<keyword evidence="3" id="KW-1185">Reference proteome</keyword>
<evidence type="ECO:0000313" key="2">
    <source>
        <dbReference type="EMBL" id="KAK4724132.1"/>
    </source>
</evidence>
<gene>
    <name evidence="2" type="ORF">R3W88_026911</name>
</gene>
<dbReference type="Proteomes" id="UP001311915">
    <property type="component" value="Unassembled WGS sequence"/>
</dbReference>
<protein>
    <recommendedName>
        <fullName evidence="4">Polyprotein protein</fullName>
    </recommendedName>
</protein>
<feature type="region of interest" description="Disordered" evidence="1">
    <location>
        <begin position="134"/>
        <end position="163"/>
    </location>
</feature>
<evidence type="ECO:0000256" key="1">
    <source>
        <dbReference type="SAM" id="MobiDB-lite"/>
    </source>
</evidence>